<comment type="caution">
    <text evidence="1">The sequence shown here is derived from an EMBL/GenBank/DDBJ whole genome shotgun (WGS) entry which is preliminary data.</text>
</comment>
<dbReference type="AlphaFoldDB" id="A0AAQ4DIB4"/>
<evidence type="ECO:0000313" key="1">
    <source>
        <dbReference type="EMBL" id="KAK8762204.1"/>
    </source>
</evidence>
<reference evidence="1 2" key="1">
    <citation type="journal article" date="2023" name="Arcadia Sci">
        <title>De novo assembly of a long-read Amblyomma americanum tick genome.</title>
        <authorList>
            <person name="Chou S."/>
            <person name="Poskanzer K.E."/>
            <person name="Rollins M."/>
            <person name="Thuy-Boun P.S."/>
        </authorList>
    </citation>
    <scope>NUCLEOTIDE SEQUENCE [LARGE SCALE GENOMIC DNA]</scope>
    <source>
        <strain evidence="1">F_SG_1</strain>
        <tissue evidence="1">Salivary glands</tissue>
    </source>
</reference>
<protein>
    <submittedName>
        <fullName evidence="1">Uncharacterized protein</fullName>
    </submittedName>
</protein>
<dbReference type="EMBL" id="JARKHS020030360">
    <property type="protein sequence ID" value="KAK8762204.1"/>
    <property type="molecule type" value="Genomic_DNA"/>
</dbReference>
<accession>A0AAQ4DIB4</accession>
<proteinExistence type="predicted"/>
<name>A0AAQ4DIB4_AMBAM</name>
<organism evidence="1 2">
    <name type="scientific">Amblyomma americanum</name>
    <name type="common">Lone star tick</name>
    <dbReference type="NCBI Taxonomy" id="6943"/>
    <lineage>
        <taxon>Eukaryota</taxon>
        <taxon>Metazoa</taxon>
        <taxon>Ecdysozoa</taxon>
        <taxon>Arthropoda</taxon>
        <taxon>Chelicerata</taxon>
        <taxon>Arachnida</taxon>
        <taxon>Acari</taxon>
        <taxon>Parasitiformes</taxon>
        <taxon>Ixodida</taxon>
        <taxon>Ixodoidea</taxon>
        <taxon>Ixodidae</taxon>
        <taxon>Amblyomminae</taxon>
        <taxon>Amblyomma</taxon>
    </lineage>
</organism>
<keyword evidence="2" id="KW-1185">Reference proteome</keyword>
<gene>
    <name evidence="1" type="ORF">V5799_026526</name>
</gene>
<sequence length="76" mass="8408">MTAGKHEAEASEIKNRKTSVSCQLYQEAVIHHLCKSSGLEAFLIFFVHLVRKHVPASHKSMAAQTRLATRLCSSDA</sequence>
<evidence type="ECO:0000313" key="2">
    <source>
        <dbReference type="Proteomes" id="UP001321473"/>
    </source>
</evidence>
<dbReference type="Proteomes" id="UP001321473">
    <property type="component" value="Unassembled WGS sequence"/>
</dbReference>